<dbReference type="Pfam" id="PF04043">
    <property type="entry name" value="PMEI"/>
    <property type="match status" value="1"/>
</dbReference>
<dbReference type="FunFam" id="1.20.140.40:FF:000002">
    <property type="entry name" value="Putative invertase inhibitor"/>
    <property type="match status" value="1"/>
</dbReference>
<evidence type="ECO:0000256" key="2">
    <source>
        <dbReference type="ARBA" id="ARBA00023157"/>
    </source>
</evidence>
<keyword evidence="1 4" id="KW-0732">Signal</keyword>
<dbReference type="InterPro" id="IPR034088">
    <property type="entry name" value="Pla_a_1-like"/>
</dbReference>
<accession>A0A314Z4L0</accession>
<name>A0A314Z4L0_PRUYE</name>
<comment type="similarity">
    <text evidence="3">Belongs to the PMEI family.</text>
</comment>
<protein>
    <submittedName>
        <fullName evidence="6">Putative invertase inhibitor</fullName>
    </submittedName>
</protein>
<sequence length="227" mass="24699">MYHISFFLICCCSFFLVIPHSKLSTVAATSVDIIDQTCKKCTDEFNVISYTVCATSLQAVPVSHVTNLQGLALIAMELALGNAPNTLSTIEKLSGNKSFDPFALVCLKDCLQLYSDAITTLRDAVGAFLREDYDTANIWVSAVMEAPTTCEEGFKEKEGEVSPLKNENYNLFQLCDIALCISHLLKYSGSTFLVGMAMGRIGGGYAIPIPIPIKLFSPIPAFIPAIF</sequence>
<dbReference type="PANTHER" id="PTHR35357:SF17">
    <property type="entry name" value="PECTINESTERASE INHIBITOR 12"/>
    <property type="match status" value="1"/>
</dbReference>
<dbReference type="GO" id="GO:0004857">
    <property type="term" value="F:enzyme inhibitor activity"/>
    <property type="evidence" value="ECO:0007669"/>
    <property type="project" value="InterPro"/>
</dbReference>
<feature type="chain" id="PRO_5016465993" evidence="4">
    <location>
        <begin position="29"/>
        <end position="227"/>
    </location>
</feature>
<dbReference type="AlphaFoldDB" id="A0A314Z4L0"/>
<evidence type="ECO:0000256" key="3">
    <source>
        <dbReference type="ARBA" id="ARBA00038471"/>
    </source>
</evidence>
<dbReference type="NCBIfam" id="TIGR01614">
    <property type="entry name" value="PME_inhib"/>
    <property type="match status" value="1"/>
</dbReference>
<feature type="domain" description="Pectinesterase inhibitor" evidence="5">
    <location>
        <begin position="29"/>
        <end position="181"/>
    </location>
</feature>
<comment type="caution">
    <text evidence="6">The sequence shown here is derived from an EMBL/GenBank/DDBJ whole genome shotgun (WGS) entry which is preliminary data.</text>
</comment>
<organism evidence="6 7">
    <name type="scientific">Prunus yedoensis var. nudiflora</name>
    <dbReference type="NCBI Taxonomy" id="2094558"/>
    <lineage>
        <taxon>Eukaryota</taxon>
        <taxon>Viridiplantae</taxon>
        <taxon>Streptophyta</taxon>
        <taxon>Embryophyta</taxon>
        <taxon>Tracheophyta</taxon>
        <taxon>Spermatophyta</taxon>
        <taxon>Magnoliopsida</taxon>
        <taxon>eudicotyledons</taxon>
        <taxon>Gunneridae</taxon>
        <taxon>Pentapetalae</taxon>
        <taxon>rosids</taxon>
        <taxon>fabids</taxon>
        <taxon>Rosales</taxon>
        <taxon>Rosaceae</taxon>
        <taxon>Amygdaloideae</taxon>
        <taxon>Amygdaleae</taxon>
        <taxon>Prunus</taxon>
    </lineage>
</organism>
<keyword evidence="7" id="KW-1185">Reference proteome</keyword>
<dbReference type="InterPro" id="IPR006501">
    <property type="entry name" value="Pectinesterase_inhib_dom"/>
</dbReference>
<dbReference type="Gene3D" id="1.20.140.40">
    <property type="entry name" value="Invertase/pectin methylesterase inhibitor family protein"/>
    <property type="match status" value="1"/>
</dbReference>
<reference evidence="6 7" key="1">
    <citation type="submission" date="2018-02" db="EMBL/GenBank/DDBJ databases">
        <title>Draft genome of wild Prunus yedoensis var. nudiflora.</title>
        <authorList>
            <person name="Baek S."/>
            <person name="Kim J.-H."/>
            <person name="Choi K."/>
            <person name="Kim G.-B."/>
            <person name="Cho A."/>
            <person name="Jang H."/>
            <person name="Shin C.-H."/>
            <person name="Yu H.-J."/>
            <person name="Mun J.-H."/>
        </authorList>
    </citation>
    <scope>NUCLEOTIDE SEQUENCE [LARGE SCALE GENOMIC DNA]</scope>
    <source>
        <strain evidence="7">cv. Jeju island</strain>
        <tissue evidence="6">Leaf</tissue>
    </source>
</reference>
<feature type="signal peptide" evidence="4">
    <location>
        <begin position="1"/>
        <end position="28"/>
    </location>
</feature>
<evidence type="ECO:0000256" key="1">
    <source>
        <dbReference type="ARBA" id="ARBA00022729"/>
    </source>
</evidence>
<proteinExistence type="inferred from homology"/>
<evidence type="ECO:0000313" key="6">
    <source>
        <dbReference type="EMBL" id="PQQ12424.1"/>
    </source>
</evidence>
<dbReference type="PANTHER" id="PTHR35357">
    <property type="entry name" value="OS02G0537100 PROTEIN"/>
    <property type="match status" value="1"/>
</dbReference>
<evidence type="ECO:0000313" key="7">
    <source>
        <dbReference type="Proteomes" id="UP000250321"/>
    </source>
</evidence>
<dbReference type="Proteomes" id="UP000250321">
    <property type="component" value="Unassembled WGS sequence"/>
</dbReference>
<dbReference type="SUPFAM" id="SSF101148">
    <property type="entry name" value="Plant invertase/pectin methylesterase inhibitor"/>
    <property type="match status" value="1"/>
</dbReference>
<dbReference type="EMBL" id="PJQY01000354">
    <property type="protein sequence ID" value="PQQ12424.1"/>
    <property type="molecule type" value="Genomic_DNA"/>
</dbReference>
<gene>
    <name evidence="6" type="ORF">Pyn_00134</name>
</gene>
<dbReference type="GO" id="GO:0005576">
    <property type="term" value="C:extracellular region"/>
    <property type="evidence" value="ECO:0007669"/>
    <property type="project" value="UniProtKB-ARBA"/>
</dbReference>
<evidence type="ECO:0000259" key="5">
    <source>
        <dbReference type="SMART" id="SM00856"/>
    </source>
</evidence>
<dbReference type="STRING" id="2094558.A0A314Z4L0"/>
<dbReference type="InterPro" id="IPR035513">
    <property type="entry name" value="Invertase/methylesterase_inhib"/>
</dbReference>
<evidence type="ECO:0000256" key="4">
    <source>
        <dbReference type="SAM" id="SignalP"/>
    </source>
</evidence>
<dbReference type="SMART" id="SM00856">
    <property type="entry name" value="PMEI"/>
    <property type="match status" value="1"/>
</dbReference>
<keyword evidence="2" id="KW-1015">Disulfide bond</keyword>
<dbReference type="CDD" id="cd15795">
    <property type="entry name" value="PMEI-Pla_a_1_like"/>
    <property type="match status" value="1"/>
</dbReference>
<dbReference type="OrthoDB" id="1902988at2759"/>